<reference evidence="5" key="1">
    <citation type="journal article" date="2019" name="Int. J. Syst. Evol. Microbiol.">
        <title>The Global Catalogue of Microorganisms (GCM) 10K type strain sequencing project: providing services to taxonomists for standard genome sequencing and annotation.</title>
        <authorList>
            <consortium name="The Broad Institute Genomics Platform"/>
            <consortium name="The Broad Institute Genome Sequencing Center for Infectious Disease"/>
            <person name="Wu L."/>
            <person name="Ma J."/>
        </authorList>
    </citation>
    <scope>NUCLEOTIDE SEQUENCE [LARGE SCALE GENOMIC DNA]</scope>
    <source>
        <strain evidence="5">JCM 17442</strain>
    </source>
</reference>
<dbReference type="InterPro" id="IPR005754">
    <property type="entry name" value="Sortase"/>
</dbReference>
<accession>A0ABP8E0N3</accession>
<evidence type="ECO:0000256" key="3">
    <source>
        <dbReference type="SAM" id="SignalP"/>
    </source>
</evidence>
<gene>
    <name evidence="4" type="ORF">GCM10022256_13750</name>
</gene>
<dbReference type="InterPro" id="IPR023365">
    <property type="entry name" value="Sortase_dom-sf"/>
</dbReference>
<evidence type="ECO:0008006" key="6">
    <source>
        <dbReference type="Google" id="ProtNLM"/>
    </source>
</evidence>
<evidence type="ECO:0000256" key="1">
    <source>
        <dbReference type="ARBA" id="ARBA00022801"/>
    </source>
</evidence>
<keyword evidence="1" id="KW-0378">Hydrolase</keyword>
<evidence type="ECO:0000313" key="4">
    <source>
        <dbReference type="EMBL" id="GAA4265763.1"/>
    </source>
</evidence>
<dbReference type="CDD" id="cd05829">
    <property type="entry name" value="Sortase_F"/>
    <property type="match status" value="1"/>
</dbReference>
<feature type="compositionally biased region" description="Low complexity" evidence="2">
    <location>
        <begin position="41"/>
        <end position="50"/>
    </location>
</feature>
<sequence length="233" mass="23378">MLATREAALPLLSALSLVTALTLTGCTSLNSDQDAVPTGVPSDLTSTTSPTPAPSPEAGSPDGSATSSPAAIPQYRATIPPVAPAAAAPARVSVAWAGVKAAVVPVGIDSAGDMDLPPNPAEAGWYRYSAAPSASEGTTVMAAHVDAVGYGVGPFAHLVNVPKGTAVTVTDTAGAATEYRIDSVSLLTKTTVPWKSIFTTGGAHRLVLVTCGGAFDYTTHHYLSNLVIVATPA</sequence>
<keyword evidence="3" id="KW-0732">Signal</keyword>
<protein>
    <recommendedName>
        <fullName evidence="6">Sortase family protein</fullName>
    </recommendedName>
</protein>
<dbReference type="SUPFAM" id="SSF63817">
    <property type="entry name" value="Sortase"/>
    <property type="match status" value="1"/>
</dbReference>
<name>A0ABP8E0N3_9MICO</name>
<dbReference type="EMBL" id="BAABAU010000001">
    <property type="protein sequence ID" value="GAA4265763.1"/>
    <property type="molecule type" value="Genomic_DNA"/>
</dbReference>
<evidence type="ECO:0000256" key="2">
    <source>
        <dbReference type="SAM" id="MobiDB-lite"/>
    </source>
</evidence>
<feature type="signal peptide" evidence="3">
    <location>
        <begin position="1"/>
        <end position="20"/>
    </location>
</feature>
<evidence type="ECO:0000313" key="5">
    <source>
        <dbReference type="Proteomes" id="UP001501594"/>
    </source>
</evidence>
<feature type="chain" id="PRO_5045279846" description="Sortase family protein" evidence="3">
    <location>
        <begin position="21"/>
        <end position="233"/>
    </location>
</feature>
<dbReference type="InterPro" id="IPR042001">
    <property type="entry name" value="Sortase_F"/>
</dbReference>
<comment type="caution">
    <text evidence="4">The sequence shown here is derived from an EMBL/GenBank/DDBJ whole genome shotgun (WGS) entry which is preliminary data.</text>
</comment>
<dbReference type="Pfam" id="PF04203">
    <property type="entry name" value="Sortase"/>
    <property type="match status" value="1"/>
</dbReference>
<feature type="region of interest" description="Disordered" evidence="2">
    <location>
        <begin position="28"/>
        <end position="70"/>
    </location>
</feature>
<dbReference type="Proteomes" id="UP001501594">
    <property type="component" value="Unassembled WGS sequence"/>
</dbReference>
<organism evidence="4 5">
    <name type="scientific">Frondihabitans peucedani</name>
    <dbReference type="NCBI Taxonomy" id="598626"/>
    <lineage>
        <taxon>Bacteria</taxon>
        <taxon>Bacillati</taxon>
        <taxon>Actinomycetota</taxon>
        <taxon>Actinomycetes</taxon>
        <taxon>Micrococcales</taxon>
        <taxon>Microbacteriaceae</taxon>
        <taxon>Frondihabitans</taxon>
    </lineage>
</organism>
<dbReference type="PROSITE" id="PS51257">
    <property type="entry name" value="PROKAR_LIPOPROTEIN"/>
    <property type="match status" value="1"/>
</dbReference>
<keyword evidence="5" id="KW-1185">Reference proteome</keyword>
<dbReference type="Gene3D" id="2.40.260.10">
    <property type="entry name" value="Sortase"/>
    <property type="match status" value="1"/>
</dbReference>
<proteinExistence type="predicted"/>